<accession>A0ABX2RXH7</accession>
<keyword evidence="2" id="KW-1185">Reference proteome</keyword>
<gene>
    <name evidence="1" type="ORF">HDA35_005632</name>
</gene>
<proteinExistence type="predicted"/>
<organism evidence="1 2">
    <name type="scientific">Micromonospora purpureochromogenes</name>
    <dbReference type="NCBI Taxonomy" id="47872"/>
    <lineage>
        <taxon>Bacteria</taxon>
        <taxon>Bacillati</taxon>
        <taxon>Actinomycetota</taxon>
        <taxon>Actinomycetes</taxon>
        <taxon>Micromonosporales</taxon>
        <taxon>Micromonosporaceae</taxon>
        <taxon>Micromonospora</taxon>
    </lineage>
</organism>
<dbReference type="EMBL" id="JACCCQ010000001">
    <property type="protein sequence ID" value="NYF59801.1"/>
    <property type="molecule type" value="Genomic_DNA"/>
</dbReference>
<reference evidence="1 2" key="1">
    <citation type="submission" date="2020-07" db="EMBL/GenBank/DDBJ databases">
        <title>Sequencing the genomes of 1000 actinobacteria strains.</title>
        <authorList>
            <person name="Klenk H.-P."/>
        </authorList>
    </citation>
    <scope>NUCLEOTIDE SEQUENCE [LARGE SCALE GENOMIC DNA]</scope>
    <source>
        <strain evidence="1 2">DSM 43814</strain>
    </source>
</reference>
<name>A0ABX2RXH7_9ACTN</name>
<protein>
    <submittedName>
        <fullName evidence="1">Uncharacterized protein</fullName>
    </submittedName>
</protein>
<dbReference type="Proteomes" id="UP000631553">
    <property type="component" value="Unassembled WGS sequence"/>
</dbReference>
<evidence type="ECO:0000313" key="2">
    <source>
        <dbReference type="Proteomes" id="UP000631553"/>
    </source>
</evidence>
<evidence type="ECO:0000313" key="1">
    <source>
        <dbReference type="EMBL" id="NYF59801.1"/>
    </source>
</evidence>
<comment type="caution">
    <text evidence="1">The sequence shown here is derived from an EMBL/GenBank/DDBJ whole genome shotgun (WGS) entry which is preliminary data.</text>
</comment>
<sequence>MGAAEDLPGFNRHIVGRIEVVHTFGAAPTTAV</sequence>